<organism evidence="2">
    <name type="scientific">Streptococcus oralis</name>
    <dbReference type="NCBI Taxonomy" id="1303"/>
    <lineage>
        <taxon>Bacteria</taxon>
        <taxon>Bacillati</taxon>
        <taxon>Bacillota</taxon>
        <taxon>Bacilli</taxon>
        <taxon>Lactobacillales</taxon>
        <taxon>Streptococcaceae</taxon>
        <taxon>Streptococcus</taxon>
    </lineage>
</organism>
<feature type="region of interest" description="Disordered" evidence="1">
    <location>
        <begin position="1"/>
        <end position="31"/>
    </location>
</feature>
<accession>A0A6N3B696</accession>
<protein>
    <submittedName>
        <fullName evidence="2">Uncharacterized protein</fullName>
    </submittedName>
</protein>
<name>A0A6N3B696_STROR</name>
<proteinExistence type="predicted"/>
<evidence type="ECO:0000313" key="2">
    <source>
        <dbReference type="EMBL" id="VYT98663.1"/>
    </source>
</evidence>
<gene>
    <name evidence="2" type="ORF">SRLFYP117_00737</name>
</gene>
<dbReference type="EMBL" id="CACRUL010000014">
    <property type="protein sequence ID" value="VYT98663.1"/>
    <property type="molecule type" value="Genomic_DNA"/>
</dbReference>
<sequence>MMNKSDEDSSLFFNRASGEKLTQHSTADGPD</sequence>
<evidence type="ECO:0000256" key="1">
    <source>
        <dbReference type="SAM" id="MobiDB-lite"/>
    </source>
</evidence>
<dbReference type="AlphaFoldDB" id="A0A6N3B696"/>
<reference evidence="2" key="1">
    <citation type="submission" date="2019-11" db="EMBL/GenBank/DDBJ databases">
        <authorList>
            <person name="Feng L."/>
        </authorList>
    </citation>
    <scope>NUCLEOTIDE SEQUENCE</scope>
    <source>
        <strain evidence="2">SrubneriLFYP117</strain>
    </source>
</reference>